<proteinExistence type="predicted"/>
<sequence length="100" mass="11486">MARYKKGKERQGVDMIPIEIMRSRMARCLLASGFFNQVIKAKSMPHDWSKSTRTSIWKNEGDIADCLTRRPIRLMSRIPKIFERVLEARPGAIELPPSAV</sequence>
<dbReference type="OrthoDB" id="5847305at2759"/>
<gene>
    <name evidence="1" type="ORF">SVUK_LOCUS3789</name>
</gene>
<organism evidence="1 2">
    <name type="scientific">Strongylus vulgaris</name>
    <name type="common">Blood worm</name>
    <dbReference type="NCBI Taxonomy" id="40348"/>
    <lineage>
        <taxon>Eukaryota</taxon>
        <taxon>Metazoa</taxon>
        <taxon>Ecdysozoa</taxon>
        <taxon>Nematoda</taxon>
        <taxon>Chromadorea</taxon>
        <taxon>Rhabditida</taxon>
        <taxon>Rhabditina</taxon>
        <taxon>Rhabditomorpha</taxon>
        <taxon>Strongyloidea</taxon>
        <taxon>Strongylidae</taxon>
        <taxon>Strongylus</taxon>
    </lineage>
</organism>
<dbReference type="AlphaFoldDB" id="A0A3P7I5Y5"/>
<keyword evidence="2" id="KW-1185">Reference proteome</keyword>
<evidence type="ECO:0000313" key="2">
    <source>
        <dbReference type="Proteomes" id="UP000270094"/>
    </source>
</evidence>
<accession>A0A3P7I5Y5</accession>
<dbReference type="EMBL" id="UYYB01009986">
    <property type="protein sequence ID" value="VDM68791.1"/>
    <property type="molecule type" value="Genomic_DNA"/>
</dbReference>
<name>A0A3P7I5Y5_STRVU</name>
<protein>
    <submittedName>
        <fullName evidence="1">Uncharacterized protein</fullName>
    </submittedName>
</protein>
<dbReference type="Proteomes" id="UP000270094">
    <property type="component" value="Unassembled WGS sequence"/>
</dbReference>
<reference evidence="1 2" key="1">
    <citation type="submission" date="2018-11" db="EMBL/GenBank/DDBJ databases">
        <authorList>
            <consortium name="Pathogen Informatics"/>
        </authorList>
    </citation>
    <scope>NUCLEOTIDE SEQUENCE [LARGE SCALE GENOMIC DNA]</scope>
</reference>
<evidence type="ECO:0000313" key="1">
    <source>
        <dbReference type="EMBL" id="VDM68791.1"/>
    </source>
</evidence>